<keyword evidence="1" id="KW-0175">Coiled coil</keyword>
<proteinExistence type="predicted"/>
<evidence type="ECO:0000313" key="4">
    <source>
        <dbReference type="Proteomes" id="UP000235005"/>
    </source>
</evidence>
<dbReference type="Proteomes" id="UP000235005">
    <property type="component" value="Unassembled WGS sequence"/>
</dbReference>
<gene>
    <name evidence="3" type="ORF">C0039_02845</name>
</gene>
<dbReference type="EMBL" id="PKUS01000002">
    <property type="protein sequence ID" value="PLW70164.1"/>
    <property type="molecule type" value="Genomic_DNA"/>
</dbReference>
<reference evidence="3 4" key="1">
    <citation type="submission" date="2018-01" db="EMBL/GenBank/DDBJ databases">
        <title>The draft genome sequence of Halioglobus lutimaris HF004.</title>
        <authorList>
            <person name="Du Z.-J."/>
            <person name="Shi M.-J."/>
        </authorList>
    </citation>
    <scope>NUCLEOTIDE SEQUENCE [LARGE SCALE GENOMIC DNA]</scope>
    <source>
        <strain evidence="3 4">HF004</strain>
    </source>
</reference>
<keyword evidence="4" id="KW-1185">Reference proteome</keyword>
<keyword evidence="2" id="KW-0732">Signal</keyword>
<dbReference type="Pfam" id="PF19577">
    <property type="entry name" value="DcaP"/>
    <property type="match status" value="1"/>
</dbReference>
<dbReference type="AlphaFoldDB" id="A0A2N5X6Q1"/>
<organism evidence="3 4">
    <name type="scientific">Pseudohalioglobus lutimaris</name>
    <dbReference type="NCBI Taxonomy" id="1737061"/>
    <lineage>
        <taxon>Bacteria</taxon>
        <taxon>Pseudomonadati</taxon>
        <taxon>Pseudomonadota</taxon>
        <taxon>Gammaproteobacteria</taxon>
        <taxon>Cellvibrionales</taxon>
        <taxon>Halieaceae</taxon>
        <taxon>Pseudohalioglobus</taxon>
    </lineage>
</organism>
<feature type="signal peptide" evidence="2">
    <location>
        <begin position="1"/>
        <end position="24"/>
    </location>
</feature>
<evidence type="ECO:0000256" key="1">
    <source>
        <dbReference type="SAM" id="Coils"/>
    </source>
</evidence>
<dbReference type="SUPFAM" id="SSF56935">
    <property type="entry name" value="Porins"/>
    <property type="match status" value="1"/>
</dbReference>
<evidence type="ECO:0000256" key="2">
    <source>
        <dbReference type="SAM" id="SignalP"/>
    </source>
</evidence>
<protein>
    <submittedName>
        <fullName evidence="3">Porin</fullName>
    </submittedName>
</protein>
<accession>A0A2N5X6Q1</accession>
<evidence type="ECO:0000313" key="3">
    <source>
        <dbReference type="EMBL" id="PLW70164.1"/>
    </source>
</evidence>
<dbReference type="OrthoDB" id="190887at2"/>
<feature type="chain" id="PRO_5014814549" evidence="2">
    <location>
        <begin position="25"/>
        <end position="440"/>
    </location>
</feature>
<feature type="coiled-coil region" evidence="1">
    <location>
        <begin position="24"/>
        <end position="51"/>
    </location>
</feature>
<name>A0A2N5X6Q1_9GAMM</name>
<dbReference type="RefSeq" id="WP_101517179.1">
    <property type="nucleotide sequence ID" value="NZ_PKUS01000002.1"/>
</dbReference>
<dbReference type="InterPro" id="IPR045748">
    <property type="entry name" value="DcaP"/>
</dbReference>
<comment type="caution">
    <text evidence="3">The sequence shown here is derived from an EMBL/GenBank/DDBJ whole genome shotgun (WGS) entry which is preliminary data.</text>
</comment>
<sequence>MRIKPIAAALLTLGTLSTASLSMAGETEDRIAELERQLAELKSLVSANSEAASVAREATVVNAADIEEARPSKKGTKFQYGGFIQLDMAASSYSEGKPGNDLIEDFLVPSLIPVSGGSGSSYSTTNMHAKTSRFFFTTATDTDAGKISTRVELDFLLGAGGDERISNSWNSRLRHAFVKWDYDEGKSLLAGQSWSTFFNVGALPNQIDFVGPVGTLFNRQPQIRWTMGGLQLAAENPATRLNFDNGGSLSTSFDDFHEGIPDLVARYNGNMGGLSWSAAGILRELSYDNGAQDDSQMGYGLSLSGKWMFGKDDLRFMFNYGDALGRYLGLNSFNDGYVDASGGIQTIDQWGGFVSYQHYWSDQWSSSFTLSMSAADNPGGSDFAPAGSLAKEYQSAHASLWYSPAPRYSMGGEYIFATKEMEDGRDGDMSRLQFAVKYAF</sequence>